<name>A0A8S9R409_BRACR</name>
<accession>A0A8S9R409</accession>
<comment type="caution">
    <text evidence="2">The sequence shown here is derived from an EMBL/GenBank/DDBJ whole genome shotgun (WGS) entry which is preliminary data.</text>
</comment>
<feature type="transmembrane region" description="Helical" evidence="1">
    <location>
        <begin position="83"/>
        <end position="108"/>
    </location>
</feature>
<organism evidence="2 3">
    <name type="scientific">Brassica cretica</name>
    <name type="common">Mustard</name>
    <dbReference type="NCBI Taxonomy" id="69181"/>
    <lineage>
        <taxon>Eukaryota</taxon>
        <taxon>Viridiplantae</taxon>
        <taxon>Streptophyta</taxon>
        <taxon>Embryophyta</taxon>
        <taxon>Tracheophyta</taxon>
        <taxon>Spermatophyta</taxon>
        <taxon>Magnoliopsida</taxon>
        <taxon>eudicotyledons</taxon>
        <taxon>Gunneridae</taxon>
        <taxon>Pentapetalae</taxon>
        <taxon>rosids</taxon>
        <taxon>malvids</taxon>
        <taxon>Brassicales</taxon>
        <taxon>Brassicaceae</taxon>
        <taxon>Brassiceae</taxon>
        <taxon>Brassica</taxon>
    </lineage>
</organism>
<dbReference type="Proteomes" id="UP000712600">
    <property type="component" value="Unassembled WGS sequence"/>
</dbReference>
<keyword evidence="1" id="KW-1133">Transmembrane helix</keyword>
<protein>
    <submittedName>
        <fullName evidence="2">Uncharacterized protein</fullName>
    </submittedName>
</protein>
<evidence type="ECO:0000313" key="3">
    <source>
        <dbReference type="Proteomes" id="UP000712600"/>
    </source>
</evidence>
<dbReference type="EMBL" id="QGKX02000996">
    <property type="protein sequence ID" value="KAF3557839.1"/>
    <property type="molecule type" value="Genomic_DNA"/>
</dbReference>
<sequence>MCGNGDEAVMEEIRARDRHTLQLAEKVDSMTFFNDQAAEQKLVRLENMVSSSYLSNVLWLWELLCNDFGFSPPGCFVLKPLSINLLCLLANLFFTCLYDVYLLVFLGLQMGLDYSYSQPSQDETFGGAETDSEYNEVESLIQQDQAQLYEALIHQQEALIQ</sequence>
<gene>
    <name evidence="2" type="ORF">F2Q69_00010425</name>
</gene>
<evidence type="ECO:0000313" key="2">
    <source>
        <dbReference type="EMBL" id="KAF3557839.1"/>
    </source>
</evidence>
<proteinExistence type="predicted"/>
<keyword evidence="1" id="KW-0812">Transmembrane</keyword>
<reference evidence="2" key="1">
    <citation type="submission" date="2019-12" db="EMBL/GenBank/DDBJ databases">
        <title>Genome sequencing and annotation of Brassica cretica.</title>
        <authorList>
            <person name="Studholme D.J."/>
            <person name="Sarris P."/>
        </authorList>
    </citation>
    <scope>NUCLEOTIDE SEQUENCE</scope>
    <source>
        <strain evidence="2">PFS-109/04</strain>
        <tissue evidence="2">Leaf</tissue>
    </source>
</reference>
<dbReference type="AlphaFoldDB" id="A0A8S9R409"/>
<evidence type="ECO:0000256" key="1">
    <source>
        <dbReference type="SAM" id="Phobius"/>
    </source>
</evidence>
<keyword evidence="1" id="KW-0472">Membrane</keyword>